<dbReference type="Pfam" id="PF21350">
    <property type="entry name" value="Cas6_I-A"/>
    <property type="match status" value="1"/>
</dbReference>
<evidence type="ECO:0000256" key="2">
    <source>
        <dbReference type="ARBA" id="ARBA00022884"/>
    </source>
</evidence>
<evidence type="ECO:0000256" key="1">
    <source>
        <dbReference type="ARBA" id="ARBA00005937"/>
    </source>
</evidence>
<feature type="domain" description="CRISPR associated protein Cas6 C-terminal" evidence="5">
    <location>
        <begin position="119"/>
        <end position="242"/>
    </location>
</feature>
<keyword evidence="3" id="KW-0051">Antiviral defense</keyword>
<evidence type="ECO:0000313" key="6">
    <source>
        <dbReference type="EMBL" id="APT73419.1"/>
    </source>
</evidence>
<keyword evidence="2" id="KW-0694">RNA-binding</keyword>
<keyword evidence="7" id="KW-1185">Reference proteome</keyword>
<dbReference type="PANTHER" id="PTHR36984">
    <property type="entry name" value="CRISPR-ASSOCIATED ENDORIBONUCLEASE CAS6 1"/>
    <property type="match status" value="1"/>
</dbReference>
<dbReference type="InterPro" id="IPR045747">
    <property type="entry name" value="CRISPR-assoc_prot_Cas6_N_sf"/>
</dbReference>
<comment type="function">
    <text evidence="4">CRISPR (clustered regularly interspaced short palindromic repeat), is an adaptive immune system that provides protection against mobile genetic elements (viruses, transposable elements and conjugative plasmids). CRISPR clusters contain sequences complementary to antecedent mobile elements and target invading nucleic acids. CRISPR clusters are transcribed and processed into CRISPR RNA (crRNA).</text>
</comment>
<organism evidence="6 7">
    <name type="scientific">Thermosipho melanesiensis</name>
    <dbReference type="NCBI Taxonomy" id="46541"/>
    <lineage>
        <taxon>Bacteria</taxon>
        <taxon>Thermotogati</taxon>
        <taxon>Thermotogota</taxon>
        <taxon>Thermotogae</taxon>
        <taxon>Thermotogales</taxon>
        <taxon>Fervidobacteriaceae</taxon>
        <taxon>Thermosipho</taxon>
    </lineage>
</organism>
<reference evidence="6 7" key="1">
    <citation type="submission" date="2014-02" db="EMBL/GenBank/DDBJ databases">
        <title>Diversity of Thermotogales isolates from hydrothermal vents.</title>
        <authorList>
            <person name="Haverkamp T.H.A."/>
            <person name="Lossouarn J."/>
            <person name="Geslin C."/>
            <person name="Nesbo C.L."/>
        </authorList>
    </citation>
    <scope>NUCLEOTIDE SEQUENCE [LARGE SCALE GENOMIC DNA]</scope>
    <source>
        <strain evidence="6 7">431</strain>
    </source>
</reference>
<dbReference type="EMBL" id="CP007389">
    <property type="protein sequence ID" value="APT73419.1"/>
    <property type="molecule type" value="Genomic_DNA"/>
</dbReference>
<comment type="similarity">
    <text evidence="1 4">Belongs to the CRISPR-associated protein Cas6/Cse3/CasE family.</text>
</comment>
<evidence type="ECO:0000259" key="5">
    <source>
        <dbReference type="Pfam" id="PF01881"/>
    </source>
</evidence>
<accession>A0ABM6GD22</accession>
<protein>
    <recommendedName>
        <fullName evidence="4">CRISPR-associated endoribonuclease</fullName>
    </recommendedName>
</protein>
<dbReference type="InterPro" id="IPR010156">
    <property type="entry name" value="CRISPR-assoc_prot_Cas6"/>
</dbReference>
<dbReference type="Pfam" id="PF01881">
    <property type="entry name" value="Cas_Cas6_C"/>
    <property type="match status" value="1"/>
</dbReference>
<name>A0ABM6GD22_9BACT</name>
<sequence>MRIKVGFISIEDIILPVGFNKYIQALIYNLFSNSLRRFVHEEGFRSKRKFSLFCFSSILEKGQYFKRMKVFNFGKNISFYISSPVTKLMENLVLNLLNGDKYFLGENDIYLSSVEVVYKEIAKDILKVNALTPIEVHQTYKENGRNKTKYFAPFEREFSKLINLNLKSKWEAFYKENLDRDIEIISLGNMNKSVVYYGFGDKKYVVEGWKGKFLLKGEPSVLAFAYDAGLGSKNSQGFGFIE</sequence>
<dbReference type="Gene3D" id="3.30.70.1900">
    <property type="match status" value="1"/>
</dbReference>
<evidence type="ECO:0000256" key="3">
    <source>
        <dbReference type="ARBA" id="ARBA00023118"/>
    </source>
</evidence>
<dbReference type="PANTHER" id="PTHR36984:SF1">
    <property type="entry name" value="CRISPR-ASSOCIATED ENDORIBONUCLEASE CAS6 1"/>
    <property type="match status" value="1"/>
</dbReference>
<dbReference type="CDD" id="cd21140">
    <property type="entry name" value="Cas6_I-like"/>
    <property type="match status" value="1"/>
</dbReference>
<dbReference type="NCBIfam" id="TIGR01877">
    <property type="entry name" value="cas_cas6"/>
    <property type="match status" value="1"/>
</dbReference>
<dbReference type="RefSeq" id="WP_012056586.1">
    <property type="nucleotide sequence ID" value="NZ_CP007389.1"/>
</dbReference>
<proteinExistence type="inferred from homology"/>
<dbReference type="Proteomes" id="UP000185490">
    <property type="component" value="Chromosome"/>
</dbReference>
<gene>
    <name evidence="6" type="ORF">BW47_01920</name>
</gene>
<evidence type="ECO:0000313" key="7">
    <source>
        <dbReference type="Proteomes" id="UP000185490"/>
    </source>
</evidence>
<dbReference type="InterPro" id="IPR049435">
    <property type="entry name" value="Cas_Cas6_C"/>
</dbReference>
<evidence type="ECO:0000256" key="4">
    <source>
        <dbReference type="PIRNR" id="PIRNR005054"/>
    </source>
</evidence>
<dbReference type="PIRSF" id="PIRSF005054">
    <property type="entry name" value="PF1131"/>
    <property type="match status" value="1"/>
</dbReference>
<dbReference type="Gene3D" id="3.30.70.1890">
    <property type="match status" value="1"/>
</dbReference>